<reference evidence="2" key="1">
    <citation type="submission" date="2021-02" db="EMBL/GenBank/DDBJ databases">
        <authorList>
            <person name="Dougan E. K."/>
            <person name="Rhodes N."/>
            <person name="Thang M."/>
            <person name="Chan C."/>
        </authorList>
    </citation>
    <scope>NUCLEOTIDE SEQUENCE</scope>
</reference>
<accession>A0A813GY19</accession>
<evidence type="ECO:0000313" key="3">
    <source>
        <dbReference type="Proteomes" id="UP000654075"/>
    </source>
</evidence>
<evidence type="ECO:0000256" key="1">
    <source>
        <dbReference type="SAM" id="MobiDB-lite"/>
    </source>
</evidence>
<dbReference type="EMBL" id="CAJNNV010029801">
    <property type="protein sequence ID" value="CAE8630146.1"/>
    <property type="molecule type" value="Genomic_DNA"/>
</dbReference>
<name>A0A813GY19_POLGL</name>
<feature type="non-terminal residue" evidence="2">
    <location>
        <position position="1"/>
    </location>
</feature>
<evidence type="ECO:0000313" key="2">
    <source>
        <dbReference type="EMBL" id="CAE8630146.1"/>
    </source>
</evidence>
<dbReference type="AlphaFoldDB" id="A0A813GY19"/>
<dbReference type="Proteomes" id="UP000654075">
    <property type="component" value="Unassembled WGS sequence"/>
</dbReference>
<proteinExistence type="predicted"/>
<feature type="compositionally biased region" description="Basic and acidic residues" evidence="1">
    <location>
        <begin position="209"/>
        <end position="222"/>
    </location>
</feature>
<sequence length="299" mass="31883">KLQTALMIDGRDLSRKNHLINGVYVARAGNFHGARSYEKIGNSGKRFLFYSATKQGWKISDKLQDLQSFAYARVEDRGQTAPSELGDQLSWKVFDGKEVGYAKDKDVLCSRVNTAELLKAAQVAIKEHKAASGTARADTAKVSPAVAPDRRLQLAAAARGGGAGQPAGRAAVQAVAIAGEVISSSSSGSDSEEFPDEEPKVPQKSAPSKSERERAPAKEPARKKPAPPTPKPVVAAARRVVVVTTLKSATGFRPGANEVAATPKPISKGKVCAKMLVRSGLRCTCCFRLRQDCEKLKTA</sequence>
<protein>
    <submittedName>
        <fullName evidence="2">Uncharacterized protein</fullName>
    </submittedName>
</protein>
<comment type="caution">
    <text evidence="2">The sequence shown here is derived from an EMBL/GenBank/DDBJ whole genome shotgun (WGS) entry which is preliminary data.</text>
</comment>
<gene>
    <name evidence="2" type="ORF">PGLA1383_LOCUS46542</name>
</gene>
<keyword evidence="3" id="KW-1185">Reference proteome</keyword>
<feature type="region of interest" description="Disordered" evidence="1">
    <location>
        <begin position="182"/>
        <end position="233"/>
    </location>
</feature>
<organism evidence="2 3">
    <name type="scientific">Polarella glacialis</name>
    <name type="common">Dinoflagellate</name>
    <dbReference type="NCBI Taxonomy" id="89957"/>
    <lineage>
        <taxon>Eukaryota</taxon>
        <taxon>Sar</taxon>
        <taxon>Alveolata</taxon>
        <taxon>Dinophyceae</taxon>
        <taxon>Suessiales</taxon>
        <taxon>Suessiaceae</taxon>
        <taxon>Polarella</taxon>
    </lineage>
</organism>